<keyword evidence="4" id="KW-1185">Reference proteome</keyword>
<evidence type="ECO:0000259" key="2">
    <source>
        <dbReference type="Pfam" id="PF13550"/>
    </source>
</evidence>
<reference evidence="3 4" key="1">
    <citation type="submission" date="2019-04" db="EMBL/GenBank/DDBJ databases">
        <authorList>
            <person name="Hwang J.C."/>
        </authorList>
    </citation>
    <scope>NUCLEOTIDE SEQUENCE [LARGE SCALE GENOMIC DNA]</scope>
    <source>
        <strain evidence="3 4">IMCC35002</strain>
    </source>
</reference>
<dbReference type="Pfam" id="PF09327">
    <property type="entry name" value="Phage_Tail_Tip"/>
    <property type="match status" value="1"/>
</dbReference>
<dbReference type="EMBL" id="SWCJ01000012">
    <property type="protein sequence ID" value="TKB53309.1"/>
    <property type="molecule type" value="Genomic_DNA"/>
</dbReference>
<dbReference type="SUPFAM" id="SSF49265">
    <property type="entry name" value="Fibronectin type III"/>
    <property type="match status" value="1"/>
</dbReference>
<dbReference type="OrthoDB" id="6336746at2"/>
<evidence type="ECO:0000313" key="4">
    <source>
        <dbReference type="Proteomes" id="UP000305675"/>
    </source>
</evidence>
<organism evidence="3 4">
    <name type="scientific">Ferrimonas aestuarii</name>
    <dbReference type="NCBI Taxonomy" id="2569539"/>
    <lineage>
        <taxon>Bacteria</taxon>
        <taxon>Pseudomonadati</taxon>
        <taxon>Pseudomonadota</taxon>
        <taxon>Gammaproteobacteria</taxon>
        <taxon>Alteromonadales</taxon>
        <taxon>Ferrimonadaceae</taxon>
        <taxon>Ferrimonas</taxon>
    </lineage>
</organism>
<evidence type="ECO:0000313" key="3">
    <source>
        <dbReference type="EMBL" id="TKB53309.1"/>
    </source>
</evidence>
<evidence type="ECO:0000259" key="1">
    <source>
        <dbReference type="Pfam" id="PF09327"/>
    </source>
</evidence>
<dbReference type="InterPro" id="IPR036116">
    <property type="entry name" value="FN3_sf"/>
</dbReference>
<dbReference type="InterPro" id="IPR032876">
    <property type="entry name" value="J_dom"/>
</dbReference>
<accession>A0A4U1BN70</accession>
<dbReference type="InterPro" id="IPR015406">
    <property type="entry name" value="GpJ_CSF"/>
</dbReference>
<gene>
    <name evidence="3" type="ORF">FCL42_14665</name>
</gene>
<dbReference type="Pfam" id="PF13550">
    <property type="entry name" value="Phage-tail_3"/>
    <property type="match status" value="1"/>
</dbReference>
<feature type="domain" description="Tip attachment protein J central straight fiber" evidence="1">
    <location>
        <begin position="980"/>
        <end position="1077"/>
    </location>
</feature>
<name>A0A4U1BN70_9GAMM</name>
<dbReference type="Proteomes" id="UP000305675">
    <property type="component" value="Unassembled WGS sequence"/>
</dbReference>
<protein>
    <submittedName>
        <fullName evidence="3">DUF1983 domain-containing protein</fullName>
    </submittedName>
</protein>
<proteinExistence type="predicted"/>
<comment type="caution">
    <text evidence="3">The sequence shown here is derived from an EMBL/GenBank/DDBJ whole genome shotgun (WGS) entry which is preliminary data.</text>
</comment>
<feature type="domain" description="Tip attachment protein J" evidence="2">
    <location>
        <begin position="446"/>
        <end position="610"/>
    </location>
</feature>
<sequence>MRQYLYPNGAVNDVESVCANALLFAIELPDGTLYLTDSPVDVVYGGQTYLASGYLLGAPSLSPTVDEPIDDIDLALSAVDLQLLSLIGDSYHNAPVIVHRIWQHDDYSIAAVDRAVWSGIVNNYTDSETATSHELTLNLTNELATFAGAHGLQLTVDAHQRLHPADTGMRHALVVDTPEGEWGHEDRRQDGGLTGADIYTPGVSVDLNLDTTAKRAPLVFGRQLIEPITVMRQITGQDDRYLASIDLIAAGRIKGIVSRFIDGVDLLTAEGRDYFGVGQTGNGKPYITHWDERLADDASAYPWLLNYPAGVQYPGKSDSYPDFVATDEFAGLTTALTVHRNHVDAPWSGQPTRTYVVDGALVWDPRDSKQSATNPGSWQWSSNPALCALHFMRLPKALGGMGLAEERLLIDEMMVEANWIDATKEVGGDGLERPVMTCNLVLDTSQPVMDNLTAILATCRGRLVRRGGQFGFAIDRERSSVLHLDENDFAEIEFSAPDVDDRYNQVSVEYLDASNNYVTNTASWPTLGSADYAEYLSADRSVENHHSETAHGIDNHDEALQLAEVLCRRSRSAATGTLSDVSPKCARLEVGDVFTLDDADRGWVGKLLEVVTVTIDGSADAFKVSLEFVVYDSSEFAWSDKPLQPPPPNYGKRPVKSVPSVTNIEYVGPTDLQPQGRVTWDHDSDDYGWTDHYNVSISKNGTQVASGTSPDGDYPVPTLDAGDYLITVVRVTTLGKSSVPASLSFTLALPSVPVIGPDDLDIGNSSVGVTPQLSGLAYHTEFEFAIRGRSQTEPLRIKGRTRGTFIFAGLAPEVEWFFAVRAVNPLGVSAWVEVSATTTAIDPALLDSIGEEINKQVGDMDDRLSDGALSGIKDIIERNKKQLSDSKQLYNFEDGVIEGLRQEYTAEFAASKAYLEQTYMTSADTTHALALSEQRMSAEVGEVYSHLGQQYLTAASTESAISTAIDEFTVTGAHGGTATLEQMAAAVWSADGNSFETQWSVKSDVNGLKGGVGFYNNGTKTEFLIDADVFAVLARGADTEMFNPLVVANGQVYMRDVLMDFAQVVNLDVRRLDALNIKTNNLEVSKDVTVGGTSGSYAAIRGSVSGRDELVFVAGHTNAATFADWRWGVDSNGRMVMRDGYGDYVLDFNPASGKFELSATLQSSVIKASVLDLDSTRIAADGDRTATFAISQVDLIGTPGETYSSLSLTLPILHSPSYGAGFMATRFSQFKQDVLIDALLTGDKGFETLKLQVQYNGGAWQTIKEVTRDLSYHGTLRLVCRYTTLTSWSFIRFRGVTNQDHSEQLSIRLDVNNCIETANSAGSVS</sequence>
<dbReference type="RefSeq" id="WP_136864176.1">
    <property type="nucleotide sequence ID" value="NZ_SWCJ01000012.1"/>
</dbReference>